<reference evidence="1 2" key="1">
    <citation type="journal article" date="2015" name="Genome Biol. Evol.">
        <title>Comparative Genomics of a Bacterivorous Green Alga Reveals Evolutionary Causalities and Consequences of Phago-Mixotrophic Mode of Nutrition.</title>
        <authorList>
            <person name="Burns J.A."/>
            <person name="Paasch A."/>
            <person name="Narechania A."/>
            <person name="Kim E."/>
        </authorList>
    </citation>
    <scope>NUCLEOTIDE SEQUENCE [LARGE SCALE GENOMIC DNA]</scope>
    <source>
        <strain evidence="1 2">PLY_AMNH</strain>
    </source>
</reference>
<proteinExistence type="predicted"/>
<keyword evidence="2" id="KW-1185">Reference proteome</keyword>
<name>A0AAE0C9E5_9CHLO</name>
<organism evidence="1 2">
    <name type="scientific">Cymbomonas tetramitiformis</name>
    <dbReference type="NCBI Taxonomy" id="36881"/>
    <lineage>
        <taxon>Eukaryota</taxon>
        <taxon>Viridiplantae</taxon>
        <taxon>Chlorophyta</taxon>
        <taxon>Pyramimonadophyceae</taxon>
        <taxon>Pyramimonadales</taxon>
        <taxon>Pyramimonadaceae</taxon>
        <taxon>Cymbomonas</taxon>
    </lineage>
</organism>
<comment type="caution">
    <text evidence="1">The sequence shown here is derived from an EMBL/GenBank/DDBJ whole genome shotgun (WGS) entry which is preliminary data.</text>
</comment>
<evidence type="ECO:0000313" key="1">
    <source>
        <dbReference type="EMBL" id="KAK3249935.1"/>
    </source>
</evidence>
<sequence length="124" mass="14293">MAPPGMEGRSRETEDRRVMLEMHREFTAMKPAPLTSYTDGAKLKLPLGEQFEEQRDLTVQLSQARDKTTTLSKALEEFYSEKLEDVRLTCTKQAKGYPLETPHGVLDEQGHIRYHLPTQKLHDH</sequence>
<dbReference type="AlphaFoldDB" id="A0AAE0C9E5"/>
<evidence type="ECO:0000313" key="2">
    <source>
        <dbReference type="Proteomes" id="UP001190700"/>
    </source>
</evidence>
<protein>
    <submittedName>
        <fullName evidence="1">Uncharacterized protein</fullName>
    </submittedName>
</protein>
<accession>A0AAE0C9E5</accession>
<dbReference type="EMBL" id="LGRX02027015">
    <property type="protein sequence ID" value="KAK3249935.1"/>
    <property type="molecule type" value="Genomic_DNA"/>
</dbReference>
<dbReference type="Proteomes" id="UP001190700">
    <property type="component" value="Unassembled WGS sequence"/>
</dbReference>
<gene>
    <name evidence="1" type="ORF">CYMTET_40653</name>
</gene>